<evidence type="ECO:0000313" key="2">
    <source>
        <dbReference type="Proteomes" id="UP000626697"/>
    </source>
</evidence>
<dbReference type="Proteomes" id="UP000626697">
    <property type="component" value="Unassembled WGS sequence"/>
</dbReference>
<gene>
    <name evidence="1" type="ORF">HNP81_001407</name>
</gene>
<accession>A0ABR6CM68</accession>
<dbReference type="RefSeq" id="WP_182502047.1">
    <property type="nucleotide sequence ID" value="NZ_JACJHX010000003.1"/>
</dbReference>
<protein>
    <submittedName>
        <fullName evidence="1">Uncharacterized protein</fullName>
    </submittedName>
</protein>
<reference evidence="1 2" key="1">
    <citation type="submission" date="2020-08" db="EMBL/GenBank/DDBJ databases">
        <title>Genomic Encyclopedia of Type Strains, Phase IV (KMG-IV): sequencing the most valuable type-strain genomes for metagenomic binning, comparative biology and taxonomic classification.</title>
        <authorList>
            <person name="Goeker M."/>
        </authorList>
    </citation>
    <scope>NUCLEOTIDE SEQUENCE [LARGE SCALE GENOMIC DNA]</scope>
    <source>
        <strain evidence="1 2">DSM 105481</strain>
    </source>
</reference>
<name>A0ABR6CM68_9BACI</name>
<comment type="caution">
    <text evidence="1">The sequence shown here is derived from an EMBL/GenBank/DDBJ whole genome shotgun (WGS) entry which is preliminary data.</text>
</comment>
<organism evidence="1 2">
    <name type="scientific">Peribacillus huizhouensis</name>
    <dbReference type="NCBI Taxonomy" id="1501239"/>
    <lineage>
        <taxon>Bacteria</taxon>
        <taxon>Bacillati</taxon>
        <taxon>Bacillota</taxon>
        <taxon>Bacilli</taxon>
        <taxon>Bacillales</taxon>
        <taxon>Bacillaceae</taxon>
        <taxon>Peribacillus</taxon>
    </lineage>
</organism>
<sequence length="53" mass="6329">MDNLVGLYHLHIGIKEMKRLLWELVVLLLDEYNLNTVQFEIQEKVAFLEREAT</sequence>
<keyword evidence="2" id="KW-1185">Reference proteome</keyword>
<proteinExistence type="predicted"/>
<evidence type="ECO:0000313" key="1">
    <source>
        <dbReference type="EMBL" id="MBA9026122.1"/>
    </source>
</evidence>
<dbReference type="EMBL" id="JACJHX010000003">
    <property type="protein sequence ID" value="MBA9026122.1"/>
    <property type="molecule type" value="Genomic_DNA"/>
</dbReference>